<dbReference type="SUPFAM" id="SSF54373">
    <property type="entry name" value="FAD-linked reductases, C-terminal domain"/>
    <property type="match status" value="1"/>
</dbReference>
<keyword evidence="3" id="KW-0285">Flavoprotein</keyword>
<accession>A0AAE1H1E6</accession>
<dbReference type="SUPFAM" id="SSF51905">
    <property type="entry name" value="FAD/NAD(P)-binding domain"/>
    <property type="match status" value="1"/>
</dbReference>
<evidence type="ECO:0000259" key="5">
    <source>
        <dbReference type="PROSITE" id="PS00624"/>
    </source>
</evidence>
<name>A0AAE1H1E6_9NEOP</name>
<comment type="similarity">
    <text evidence="1">Belongs to the GMC oxidoreductase family.</text>
</comment>
<comment type="cofactor">
    <cofactor evidence="3">
        <name>FAD</name>
        <dbReference type="ChEBI" id="CHEBI:57692"/>
    </cofactor>
</comment>
<dbReference type="PANTHER" id="PTHR11552:SF158">
    <property type="entry name" value="GH23626P-RELATED"/>
    <property type="match status" value="1"/>
</dbReference>
<proteinExistence type="inferred from homology"/>
<feature type="chain" id="PRO_5041968675" evidence="4">
    <location>
        <begin position="21"/>
        <end position="626"/>
    </location>
</feature>
<dbReference type="PANTHER" id="PTHR11552">
    <property type="entry name" value="GLUCOSE-METHANOL-CHOLINE GMC OXIDOREDUCTASE"/>
    <property type="match status" value="1"/>
</dbReference>
<feature type="domain" description="Glucose-methanol-choline oxidoreductase N-terminal" evidence="5">
    <location>
        <begin position="315"/>
        <end position="329"/>
    </location>
</feature>
<sequence length="626" mass="70383">MSRPALPLPLALLLAAAVLAQRVNVNRPSILEASLRSIWDLTRQGPMEPRDERQVLPEYDFIIVGAGTAGCALANRLSSVQGWKVLLIEAGREENYMMDIPIVANMLQFSEANWKYRTVPSDTACLGMANRQCNYPRGKVMGGSSVLNYMIYNRGHYRDYDQWELLGNPGWGYRDVLKYFLKLEDMTIPELARDRTYHNVGGPVSVTYIPWHTPLASAFLEAAQLKGGWLNDYNGATQAGYSYLQVTMKNGTRWSSNRAYLGPIRDRRTLHVSKQSVVTKVLIDPVTREATGVEFVRDRRRRIVRARREVIVSAGAINSPQLLMLSGIGPREHLQDKGIPVVQDLAVGYNLMDHVSAGAILFLVNQSVSLRAERILDSHDDYVDYIAYHTGPMSIPGGCESVGFVELKDPQNRDGWPDLELLFNSGSIISEPTLRNNFGIDEALYQQIFAPLEGRDSWMPLPMLMRPKSKGRIMLRDRNPLRKPLIYHNYFQYPEDLDVLVDGVLRTIELSDTPPFQKFGSTLHKTPVPACASKGFGTREYWRCHIRHFPFTIYHQSGTCKMGPRSDPNAVVDSRLRVHGVGRLRVVDASIMPEIPAAHTNAPTYMIAEKAADMIKEDNGVPVVNC</sequence>
<dbReference type="InterPro" id="IPR012132">
    <property type="entry name" value="GMC_OxRdtase"/>
</dbReference>
<evidence type="ECO:0000256" key="4">
    <source>
        <dbReference type="SAM" id="SignalP"/>
    </source>
</evidence>
<dbReference type="Pfam" id="PF05199">
    <property type="entry name" value="GMC_oxred_C"/>
    <property type="match status" value="1"/>
</dbReference>
<keyword evidence="4" id="KW-0732">Signal</keyword>
<keyword evidence="7" id="KW-1185">Reference proteome</keyword>
<feature type="signal peptide" evidence="4">
    <location>
        <begin position="1"/>
        <end position="20"/>
    </location>
</feature>
<reference evidence="6" key="1">
    <citation type="submission" date="2021-07" db="EMBL/GenBank/DDBJ databases">
        <authorList>
            <person name="Catto M.A."/>
            <person name="Jacobson A."/>
            <person name="Kennedy G."/>
            <person name="Labadie P."/>
            <person name="Hunt B.G."/>
            <person name="Srinivasan R."/>
        </authorList>
    </citation>
    <scope>NUCLEOTIDE SEQUENCE</scope>
    <source>
        <strain evidence="6">PL_HMW_Pooled</strain>
        <tissue evidence="6">Head</tissue>
    </source>
</reference>
<evidence type="ECO:0000256" key="1">
    <source>
        <dbReference type="ARBA" id="ARBA00010790"/>
    </source>
</evidence>
<evidence type="ECO:0000313" key="6">
    <source>
        <dbReference type="EMBL" id="KAK3912541.1"/>
    </source>
</evidence>
<feature type="binding site" evidence="3">
    <location>
        <position position="140"/>
    </location>
    <ligand>
        <name>FAD</name>
        <dbReference type="ChEBI" id="CHEBI:57692"/>
    </ligand>
</feature>
<feature type="active site" description="Proton acceptor" evidence="2">
    <location>
        <position position="599"/>
    </location>
</feature>
<feature type="binding site" evidence="3">
    <location>
        <position position="278"/>
    </location>
    <ligand>
        <name>FAD</name>
        <dbReference type="ChEBI" id="CHEBI:57692"/>
    </ligand>
</feature>
<reference evidence="6" key="2">
    <citation type="journal article" date="2023" name="BMC Genomics">
        <title>Pest status, molecular evolution, and epigenetic factors derived from the genome assembly of Frankliniella fusca, a thysanopteran phytovirus vector.</title>
        <authorList>
            <person name="Catto M.A."/>
            <person name="Labadie P.E."/>
            <person name="Jacobson A.L."/>
            <person name="Kennedy G.G."/>
            <person name="Srinivasan R."/>
            <person name="Hunt B.G."/>
        </authorList>
    </citation>
    <scope>NUCLEOTIDE SEQUENCE</scope>
    <source>
        <strain evidence="6">PL_HMW_Pooled</strain>
    </source>
</reference>
<dbReference type="GO" id="GO:0016614">
    <property type="term" value="F:oxidoreductase activity, acting on CH-OH group of donors"/>
    <property type="evidence" value="ECO:0007669"/>
    <property type="project" value="InterPro"/>
</dbReference>
<feature type="active site" description="Proton donor" evidence="2">
    <location>
        <position position="555"/>
    </location>
</feature>
<dbReference type="InterPro" id="IPR000172">
    <property type="entry name" value="GMC_OxRdtase_N"/>
</dbReference>
<keyword evidence="3" id="KW-0274">FAD</keyword>
<dbReference type="EMBL" id="JAHWGI010000295">
    <property type="protein sequence ID" value="KAK3912541.1"/>
    <property type="molecule type" value="Genomic_DNA"/>
</dbReference>
<dbReference type="PROSITE" id="PS00624">
    <property type="entry name" value="GMC_OXRED_2"/>
    <property type="match status" value="1"/>
</dbReference>
<evidence type="ECO:0000256" key="3">
    <source>
        <dbReference type="PIRSR" id="PIRSR000137-2"/>
    </source>
</evidence>
<dbReference type="Gene3D" id="3.30.560.10">
    <property type="entry name" value="Glucose Oxidase, domain 3"/>
    <property type="match status" value="1"/>
</dbReference>
<dbReference type="PIRSF" id="PIRSF000137">
    <property type="entry name" value="Alcohol_oxidase"/>
    <property type="match status" value="1"/>
</dbReference>
<dbReference type="InterPro" id="IPR007867">
    <property type="entry name" value="GMC_OxRtase_C"/>
</dbReference>
<gene>
    <name evidence="6" type="ORF">KUF71_022129</name>
</gene>
<evidence type="ECO:0000313" key="7">
    <source>
        <dbReference type="Proteomes" id="UP001219518"/>
    </source>
</evidence>
<dbReference type="GO" id="GO:0050660">
    <property type="term" value="F:flavin adenine dinucleotide binding"/>
    <property type="evidence" value="ECO:0007669"/>
    <property type="project" value="InterPro"/>
</dbReference>
<comment type="caution">
    <text evidence="6">The sequence shown here is derived from an EMBL/GenBank/DDBJ whole genome shotgun (WGS) entry which is preliminary data.</text>
</comment>
<dbReference type="AlphaFoldDB" id="A0AAE1H1E6"/>
<dbReference type="InterPro" id="IPR036188">
    <property type="entry name" value="FAD/NAD-bd_sf"/>
</dbReference>
<dbReference type="Pfam" id="PF00732">
    <property type="entry name" value="GMC_oxred_N"/>
    <property type="match status" value="1"/>
</dbReference>
<protein>
    <submittedName>
        <fullName evidence="6">Glucose dehydrogenase [FAD, quinone]</fullName>
    </submittedName>
</protein>
<dbReference type="Proteomes" id="UP001219518">
    <property type="component" value="Unassembled WGS sequence"/>
</dbReference>
<dbReference type="Gene3D" id="3.50.50.60">
    <property type="entry name" value="FAD/NAD(P)-binding domain"/>
    <property type="match status" value="1"/>
</dbReference>
<evidence type="ECO:0000256" key="2">
    <source>
        <dbReference type="PIRSR" id="PIRSR000137-1"/>
    </source>
</evidence>
<organism evidence="6 7">
    <name type="scientific">Frankliniella fusca</name>
    <dbReference type="NCBI Taxonomy" id="407009"/>
    <lineage>
        <taxon>Eukaryota</taxon>
        <taxon>Metazoa</taxon>
        <taxon>Ecdysozoa</taxon>
        <taxon>Arthropoda</taxon>
        <taxon>Hexapoda</taxon>
        <taxon>Insecta</taxon>
        <taxon>Pterygota</taxon>
        <taxon>Neoptera</taxon>
        <taxon>Paraneoptera</taxon>
        <taxon>Thysanoptera</taxon>
        <taxon>Terebrantia</taxon>
        <taxon>Thripoidea</taxon>
        <taxon>Thripidae</taxon>
        <taxon>Frankliniella</taxon>
    </lineage>
</organism>